<organism evidence="2 3">
    <name type="scientific">Parapedobacter pyrenivorans</name>
    <dbReference type="NCBI Taxonomy" id="1305674"/>
    <lineage>
        <taxon>Bacteria</taxon>
        <taxon>Pseudomonadati</taxon>
        <taxon>Bacteroidota</taxon>
        <taxon>Sphingobacteriia</taxon>
        <taxon>Sphingobacteriales</taxon>
        <taxon>Sphingobacteriaceae</taxon>
        <taxon>Parapedobacter</taxon>
    </lineage>
</organism>
<keyword evidence="3" id="KW-1185">Reference proteome</keyword>
<evidence type="ECO:0000313" key="2">
    <source>
        <dbReference type="EMBL" id="GGG79451.1"/>
    </source>
</evidence>
<evidence type="ECO:0000313" key="3">
    <source>
        <dbReference type="Proteomes" id="UP000660862"/>
    </source>
</evidence>
<proteinExistence type="predicted"/>
<evidence type="ECO:0000256" key="1">
    <source>
        <dbReference type="SAM" id="SignalP"/>
    </source>
</evidence>
<accession>A0A917HIR1</accession>
<name>A0A917HIR1_9SPHI</name>
<sequence>MNSRRNRFRRSIRVLAAVVAGPVMLAATEYQPIQATASSASGGCQSTVTTGSLSATTVSNWYTFASSGGGQVVFQIGDAINIRHRDYPNFEIQLWGGETYHTFEHENLNGKHIKDWLGNRRTIIFPDGAKVTITVAGTGSDRRAISMMIYEGTQVHRLDPSTGQLEYSRELSTEAVRELDDAEADGETSTFEITGSGLVYCTLYTENVPGQKVESRYDLGSLVLGNDNQINDYFDDPRIGHT</sequence>
<protein>
    <submittedName>
        <fullName evidence="2">Uncharacterized protein</fullName>
    </submittedName>
</protein>
<keyword evidence="1" id="KW-0732">Signal</keyword>
<reference evidence="2" key="2">
    <citation type="submission" date="2020-09" db="EMBL/GenBank/DDBJ databases">
        <authorList>
            <person name="Sun Q."/>
            <person name="Zhou Y."/>
        </authorList>
    </citation>
    <scope>NUCLEOTIDE SEQUENCE</scope>
    <source>
        <strain evidence="2">CGMCC 1.12195</strain>
    </source>
</reference>
<dbReference type="EMBL" id="BMER01000001">
    <property type="protein sequence ID" value="GGG79451.1"/>
    <property type="molecule type" value="Genomic_DNA"/>
</dbReference>
<comment type="caution">
    <text evidence="2">The sequence shown here is derived from an EMBL/GenBank/DDBJ whole genome shotgun (WGS) entry which is preliminary data.</text>
</comment>
<feature type="chain" id="PRO_5037135286" evidence="1">
    <location>
        <begin position="27"/>
        <end position="242"/>
    </location>
</feature>
<reference evidence="2" key="1">
    <citation type="journal article" date="2014" name="Int. J. Syst. Evol. Microbiol.">
        <title>Complete genome sequence of Corynebacterium casei LMG S-19264T (=DSM 44701T), isolated from a smear-ripened cheese.</title>
        <authorList>
            <consortium name="US DOE Joint Genome Institute (JGI-PGF)"/>
            <person name="Walter F."/>
            <person name="Albersmeier A."/>
            <person name="Kalinowski J."/>
            <person name="Ruckert C."/>
        </authorList>
    </citation>
    <scope>NUCLEOTIDE SEQUENCE</scope>
    <source>
        <strain evidence="2">CGMCC 1.12195</strain>
    </source>
</reference>
<feature type="signal peptide" evidence="1">
    <location>
        <begin position="1"/>
        <end position="26"/>
    </location>
</feature>
<dbReference type="AlphaFoldDB" id="A0A917HIR1"/>
<dbReference type="RefSeq" id="WP_188504774.1">
    <property type="nucleotide sequence ID" value="NZ_BMER01000001.1"/>
</dbReference>
<dbReference type="Proteomes" id="UP000660862">
    <property type="component" value="Unassembled WGS sequence"/>
</dbReference>
<gene>
    <name evidence="2" type="ORF">GCM10007415_09590</name>
</gene>